<dbReference type="AlphaFoldDB" id="A0A6A4KXF0"/>
<sequence>MCFLSPPIVVKQFAILPFKGITDGDHASVQHLIQNGSRLRFRFRAISCKMGYFFSPWVNGIYLIQSLMCFFPPPIVVKQFAILPFKGITDGDHASVQHLMHNGSRLRFRFRNRLMDYELDKKVLRKQLGLLRSHLPLMSYEHHLFDSAFALIGKQEGVKGYWKGNLPQVLCIFGFEFVIRITPYSAVQLFAYDTNKLIEISPQNFMRIRSEMDLDTIWNLRGEKCHQEMRVNVGFRGLTFG</sequence>
<proteinExistence type="predicted"/>
<dbReference type="EMBL" id="QEFC01002394">
    <property type="protein sequence ID" value="KAE9452476.1"/>
    <property type="molecule type" value="Genomic_DNA"/>
</dbReference>
<dbReference type="Proteomes" id="UP000428333">
    <property type="component" value="Linkage Group LG09"/>
</dbReference>
<accession>A0A6A4KXF0</accession>
<evidence type="ECO:0000313" key="1">
    <source>
        <dbReference type="EMBL" id="KAE9452476.1"/>
    </source>
</evidence>
<reference evidence="1 2" key="1">
    <citation type="journal article" date="2019" name="Genome Biol. Evol.">
        <title>The Rhododendron genome and chromosomal organization provide insight into shared whole-genome duplications across the heath family (Ericaceae).</title>
        <authorList>
            <person name="Soza V.L."/>
            <person name="Lindsley D."/>
            <person name="Waalkes A."/>
            <person name="Ramage E."/>
            <person name="Patwardhan R.P."/>
            <person name="Burton J.N."/>
            <person name="Adey A."/>
            <person name="Kumar A."/>
            <person name="Qiu R."/>
            <person name="Shendure J."/>
            <person name="Hall B."/>
        </authorList>
    </citation>
    <scope>NUCLEOTIDE SEQUENCE [LARGE SCALE GENOMIC DNA]</scope>
    <source>
        <strain evidence="1">RSF 1966-606</strain>
    </source>
</reference>
<keyword evidence="2" id="KW-1185">Reference proteome</keyword>
<protein>
    <submittedName>
        <fullName evidence="1">Uncharacterized protein</fullName>
    </submittedName>
</protein>
<organism evidence="1 2">
    <name type="scientific">Rhododendron williamsianum</name>
    <dbReference type="NCBI Taxonomy" id="262921"/>
    <lineage>
        <taxon>Eukaryota</taxon>
        <taxon>Viridiplantae</taxon>
        <taxon>Streptophyta</taxon>
        <taxon>Embryophyta</taxon>
        <taxon>Tracheophyta</taxon>
        <taxon>Spermatophyta</taxon>
        <taxon>Magnoliopsida</taxon>
        <taxon>eudicotyledons</taxon>
        <taxon>Gunneridae</taxon>
        <taxon>Pentapetalae</taxon>
        <taxon>asterids</taxon>
        <taxon>Ericales</taxon>
        <taxon>Ericaceae</taxon>
        <taxon>Ericoideae</taxon>
        <taxon>Rhodoreae</taxon>
        <taxon>Rhododendron</taxon>
    </lineage>
</organism>
<feature type="non-terminal residue" evidence="1">
    <location>
        <position position="1"/>
    </location>
</feature>
<gene>
    <name evidence="1" type="ORF">C3L33_15621</name>
</gene>
<evidence type="ECO:0000313" key="2">
    <source>
        <dbReference type="Proteomes" id="UP000428333"/>
    </source>
</evidence>
<name>A0A6A4KXF0_9ERIC</name>
<comment type="caution">
    <text evidence="1">The sequence shown here is derived from an EMBL/GenBank/DDBJ whole genome shotgun (WGS) entry which is preliminary data.</text>
</comment>
<dbReference type="OrthoDB" id="10418831at2759"/>